<name>A0A9W8TNY9_9PEZI</name>
<dbReference type="PANTHER" id="PTHR24198">
    <property type="entry name" value="ANKYRIN REPEAT AND PROTEIN KINASE DOMAIN-CONTAINING PROTEIN"/>
    <property type="match status" value="1"/>
</dbReference>
<feature type="coiled-coil region" evidence="3">
    <location>
        <begin position="1861"/>
        <end position="1925"/>
    </location>
</feature>
<evidence type="ECO:0000313" key="5">
    <source>
        <dbReference type="EMBL" id="KAJ3577913.1"/>
    </source>
</evidence>
<dbReference type="VEuPathDB" id="FungiDB:F4678DRAFT_83594"/>
<feature type="region of interest" description="Disordered" evidence="4">
    <location>
        <begin position="71"/>
        <end position="106"/>
    </location>
</feature>
<feature type="compositionally biased region" description="Basic and acidic residues" evidence="4">
    <location>
        <begin position="97"/>
        <end position="106"/>
    </location>
</feature>
<evidence type="ECO:0000256" key="4">
    <source>
        <dbReference type="SAM" id="MobiDB-lite"/>
    </source>
</evidence>
<proteinExistence type="predicted"/>
<evidence type="ECO:0000256" key="2">
    <source>
        <dbReference type="ARBA" id="ARBA00023043"/>
    </source>
</evidence>
<feature type="compositionally biased region" description="Low complexity" evidence="4">
    <location>
        <begin position="1993"/>
        <end position="2002"/>
    </location>
</feature>
<dbReference type="Gene3D" id="1.25.40.20">
    <property type="entry name" value="Ankyrin repeat-containing domain"/>
    <property type="match status" value="5"/>
</dbReference>
<keyword evidence="2" id="KW-0040">ANK repeat</keyword>
<keyword evidence="6" id="KW-1185">Reference proteome</keyword>
<keyword evidence="3" id="KW-0175">Coiled coil</keyword>
<keyword evidence="1" id="KW-0677">Repeat</keyword>
<dbReference type="PANTHER" id="PTHR24198:SF165">
    <property type="entry name" value="ANKYRIN REPEAT-CONTAINING PROTEIN-RELATED"/>
    <property type="match status" value="1"/>
</dbReference>
<feature type="region of interest" description="Disordered" evidence="4">
    <location>
        <begin position="1992"/>
        <end position="2018"/>
    </location>
</feature>
<comment type="caution">
    <text evidence="5">The sequence shown here is derived from an EMBL/GenBank/DDBJ whole genome shotgun (WGS) entry which is preliminary data.</text>
</comment>
<dbReference type="SMART" id="SM00248">
    <property type="entry name" value="ANK"/>
    <property type="match status" value="11"/>
</dbReference>
<protein>
    <submittedName>
        <fullName evidence="5">Uncharacterized protein</fullName>
    </submittedName>
</protein>
<accession>A0A9W8TNY9</accession>
<dbReference type="InterPro" id="IPR036770">
    <property type="entry name" value="Ankyrin_rpt-contain_sf"/>
</dbReference>
<gene>
    <name evidence="5" type="ORF">NPX13_g2650</name>
</gene>
<reference evidence="5" key="1">
    <citation type="submission" date="2022-07" db="EMBL/GenBank/DDBJ databases">
        <title>Genome Sequence of Xylaria arbuscula.</title>
        <authorList>
            <person name="Buettner E."/>
        </authorList>
    </citation>
    <scope>NUCLEOTIDE SEQUENCE</scope>
    <source>
        <strain evidence="5">VT107</strain>
    </source>
</reference>
<dbReference type="Pfam" id="PF12796">
    <property type="entry name" value="Ank_2"/>
    <property type="match status" value="1"/>
</dbReference>
<organism evidence="5 6">
    <name type="scientific">Xylaria arbuscula</name>
    <dbReference type="NCBI Taxonomy" id="114810"/>
    <lineage>
        <taxon>Eukaryota</taxon>
        <taxon>Fungi</taxon>
        <taxon>Dikarya</taxon>
        <taxon>Ascomycota</taxon>
        <taxon>Pezizomycotina</taxon>
        <taxon>Sordariomycetes</taxon>
        <taxon>Xylariomycetidae</taxon>
        <taxon>Xylariales</taxon>
        <taxon>Xylariaceae</taxon>
        <taxon>Xylaria</taxon>
    </lineage>
</organism>
<dbReference type="InterPro" id="IPR002110">
    <property type="entry name" value="Ankyrin_rpt"/>
</dbReference>
<dbReference type="EMBL" id="JANPWZ010000289">
    <property type="protein sequence ID" value="KAJ3577913.1"/>
    <property type="molecule type" value="Genomic_DNA"/>
</dbReference>
<dbReference type="Proteomes" id="UP001148614">
    <property type="component" value="Unassembled WGS sequence"/>
</dbReference>
<feature type="compositionally biased region" description="Basic and acidic residues" evidence="4">
    <location>
        <begin position="72"/>
        <end position="85"/>
    </location>
</feature>
<feature type="coiled-coil region" evidence="3">
    <location>
        <begin position="151"/>
        <end position="178"/>
    </location>
</feature>
<sequence length="2018" mass="226264">MDHHPLPDVPKDVVMSDRQVIVENSGQPSPHPAVEELRSIIRQGCGSVQSQLEAWMQREVEKTITSILSPVKESDNTAHTEHRPDLLNQYGGSTDNDVQRSADQEMRQEMRTLTDQLSTLNGTKLFDKLNTISMRLDGMSSQSGQLPSQREADLQNQLSLQKENNKKLQERMSSLRNALIKTQPQVLDSTVSDQFLRLKNSINHLVRSTFEIDLTEIRIDPLSEDKRWFGPFRTKKKHIQFLPNTIRSLIFNTLYIDIFSRPYYGSAYGKGLEKQERNLSSEMALGHLHLRDFVDWRSASIKCTEVLENRYQAESNSGDARDYQSKIPEFIHHTAKDIWAYLSPLKLKRGRDGKKGFEQVQKICEDAYRVNELMRRARDVFTVEWEQSVSGLEINAMVEEESSERDSLGRDGQIACWTFGALTKRTEENPKIPLVTMSNDLETILGVQAPQSLKLKKLERPKSVPFKANETNRSRVRERLIDLRKGESTWKDPKEQKRRHIRDLLSKGKTDYLSNTDNWEFSNFEIGRAIDSLLIEGHQDIVGDVVALIEMSPLLSRDLWLHAQDKKVESLLAKRRKPPQLNNQCRWLDLAVQMGSVDLITVLCHREMSKEDINRALFTSLANNEYALARELLRFGAAFPDSAVLVPAIESHPPDLEYLRLWLTAIEPPNSVATLKAMGTVTCSPPGHQAHDQILDLLLTNWAISPSDAYDLLVSAISARNRLSTIRISRAVNQSWSAAFLGDGGDSAVSKATTIEDTALRKIFIEFLLAAGAQPNTLKLREELMNNVQNNQIDLVKLLIRYGVPPHNPDSSSIDWAVHQANVDVLKILLSADVPPFRASGAVNNIPASASQDVQISLLSLLLQKGATGKPLDKLLVRAVTDNLPSLVRTLLQNKASINFNDASAVRIAIQHTRLELLDTLLNSTIAKPAILVKALPVAMAVSGNEHRFWAVKSLLKKGVKGIEVDVALQTSVSDADARRDGKLISILLEHGASPDFKDAKGNAINIAVTRCQVDLLRELSSKAQEVTTFTEAIPSALAALMPTNYDQIVDMIDILMEKGANGELVEKTLLDAIPIDPKLQIISTLSRTGLTPDTTGSAIRIATRLEDLGALKYFCDTKNGFEPPKDALAEEICTCLYTTPYNAAKALALLGAGRRYPEIMSPLLVHDGLENHSARVEVTALLVLCGASVDFEDGAALKLSCKLGDVDMTRVLLQARPNQTSLAKALDTSIYKGPQSSKFEIISMLLKSSDGNYIGQDEALVEVGRQLSVRQEDTKLVKLLLRHNASADHASGEAISLAAQKMSVPVLKELFRKKVKPSSLIAAFNDARSLKCNDDMKHTIFRMILEAGYNPGSSQTLNEALLESLERSPEYFPTPQLMLSHGASIEFRDGEAFCIAARAGSLSTLNRLLQYDIDPKHLSSAFRLLVDSDTHQDLKKAMLTALLEKGVSGELRDWALQAQFKSTDLLNHDLVDLFLHYKASPDCFSGECFSIAASKDDQRAFLALASRKFDIGVVSLALVEKLETSEEIVKWLKLCYQQTLKVGKVKGKVLFTSIKKFPQGEELVELLLKHGCERSYRVPFEGNKLSLLLWATRNCDVSDSIVLKLLERGDDDWSNSWYQEVITTIAIGTRRISVVRRLIELKVNINWTDDSQLSPLCYAVLANSIEIASLLIQSGARQDDGSLHIAARQCDLKCVSLLLEAGHDPHLPLALLDQRTPLAELCLRAEGTGAAWQDKVQKIMEMIKRAAPYEEPFLWRFDNDTKNVVHLALDNKKNPTGMTKALLSTFKPYQFANIAEDFLFIDDKGLHYSPTKYVELCCPKMSRVEKASLSAYLKTQRFRDRYFADGLDQPAGAVGLPTAIKEAIEEEAEAERKRQREIKRKLELAQLEKKMADELHERNMRNRELETQKEMELARRKAEAENQQQLDFEVRRMRTVRQLEKEKMQELHEAQRSHALELGQIASAQQTLAGEQSLKLKAQGYQMDLMYQRAAQQGLPSSSQQLPPPLRHHQIEYWDSD</sequence>
<evidence type="ECO:0000256" key="3">
    <source>
        <dbReference type="SAM" id="Coils"/>
    </source>
</evidence>
<evidence type="ECO:0000256" key="1">
    <source>
        <dbReference type="ARBA" id="ARBA00022737"/>
    </source>
</evidence>
<dbReference type="SUPFAM" id="SSF48403">
    <property type="entry name" value="Ankyrin repeat"/>
    <property type="match status" value="3"/>
</dbReference>
<evidence type="ECO:0000313" key="6">
    <source>
        <dbReference type="Proteomes" id="UP001148614"/>
    </source>
</evidence>